<name>A0A3G8WKB4_9FLAO</name>
<dbReference type="RefSeq" id="WP_124784847.1">
    <property type="nucleotide sequence ID" value="NZ_CP034171.1"/>
</dbReference>
<evidence type="ECO:0000313" key="1">
    <source>
        <dbReference type="EMBL" id="AZI20658.1"/>
    </source>
</evidence>
<accession>A0A3G8WKB4</accession>
<gene>
    <name evidence="1" type="ORF">EIH08_07975</name>
</gene>
<organism evidence="1 2">
    <name type="scientific">Chryseobacterium taklimakanense</name>
    <dbReference type="NCBI Taxonomy" id="536441"/>
    <lineage>
        <taxon>Bacteria</taxon>
        <taxon>Pseudomonadati</taxon>
        <taxon>Bacteroidota</taxon>
        <taxon>Flavobacteriia</taxon>
        <taxon>Flavobacteriales</taxon>
        <taxon>Weeksellaceae</taxon>
        <taxon>Chryseobacterium group</taxon>
        <taxon>Chryseobacterium</taxon>
    </lineage>
</organism>
<proteinExistence type="predicted"/>
<evidence type="ECO:0000313" key="2">
    <source>
        <dbReference type="Proteomes" id="UP000282297"/>
    </source>
</evidence>
<protein>
    <submittedName>
        <fullName evidence="1">Uncharacterized protein</fullName>
    </submittedName>
</protein>
<dbReference type="AlphaFoldDB" id="A0A3G8WKB4"/>
<reference evidence="2" key="1">
    <citation type="submission" date="2018-11" db="EMBL/GenBank/DDBJ databases">
        <title>Proposal to divide the Flavobacteriaceae and reorganize its genera based on Amino Acid Identity values calculated from whole genome sequences.</title>
        <authorList>
            <person name="Nicholson A.C."/>
            <person name="Gulvik C.A."/>
            <person name="Whitney A.M."/>
            <person name="Humrighouse B.W."/>
            <person name="Bell M."/>
            <person name="Holmes B."/>
            <person name="Steigerwalt A.B."/>
            <person name="Villarma A."/>
            <person name="Sheth M."/>
            <person name="Batra D."/>
            <person name="Pryor J."/>
            <person name="Bernardet J.-F."/>
            <person name="Hugo C."/>
            <person name="Kampfer P."/>
            <person name="Newman J.D."/>
            <person name="McQuiston J.R."/>
        </authorList>
    </citation>
    <scope>NUCLEOTIDE SEQUENCE [LARGE SCALE GENOMIC DNA]</scope>
    <source>
        <strain evidence="2">H4753</strain>
    </source>
</reference>
<dbReference type="EMBL" id="CP034171">
    <property type="protein sequence ID" value="AZI20658.1"/>
    <property type="molecule type" value="Genomic_DNA"/>
</dbReference>
<sequence>MVNTHIYLLNSSIFIYSDENQPRFNRDLLLWNNKTKYNEYITVLKASRFKLATTTVNEYNQVVKIYKNPTKTIQITTSITYRLNDEQFPSWQMLILSNKDFELNF</sequence>
<dbReference type="Proteomes" id="UP000282297">
    <property type="component" value="Chromosome"/>
</dbReference>